<comment type="caution">
    <text evidence="2">The sequence shown here is derived from an EMBL/GenBank/DDBJ whole genome shotgun (WGS) entry which is preliminary data.</text>
</comment>
<organism evidence="2 3">
    <name type="scientific">Portunus trituberculatus</name>
    <name type="common">Swimming crab</name>
    <name type="synonym">Neptunus trituberculatus</name>
    <dbReference type="NCBI Taxonomy" id="210409"/>
    <lineage>
        <taxon>Eukaryota</taxon>
        <taxon>Metazoa</taxon>
        <taxon>Ecdysozoa</taxon>
        <taxon>Arthropoda</taxon>
        <taxon>Crustacea</taxon>
        <taxon>Multicrustacea</taxon>
        <taxon>Malacostraca</taxon>
        <taxon>Eumalacostraca</taxon>
        <taxon>Eucarida</taxon>
        <taxon>Decapoda</taxon>
        <taxon>Pleocyemata</taxon>
        <taxon>Brachyura</taxon>
        <taxon>Eubrachyura</taxon>
        <taxon>Portunoidea</taxon>
        <taxon>Portunidae</taxon>
        <taxon>Portuninae</taxon>
        <taxon>Portunus</taxon>
    </lineage>
</organism>
<evidence type="ECO:0000313" key="2">
    <source>
        <dbReference type="EMBL" id="MPC49416.1"/>
    </source>
</evidence>
<evidence type="ECO:0000256" key="1">
    <source>
        <dbReference type="SAM" id="MobiDB-lite"/>
    </source>
</evidence>
<proteinExistence type="predicted"/>
<evidence type="ECO:0000313" key="3">
    <source>
        <dbReference type="Proteomes" id="UP000324222"/>
    </source>
</evidence>
<feature type="compositionally biased region" description="Polar residues" evidence="1">
    <location>
        <begin position="1"/>
        <end position="16"/>
    </location>
</feature>
<protein>
    <submittedName>
        <fullName evidence="2">Uncharacterized protein</fullName>
    </submittedName>
</protein>
<keyword evidence="3" id="KW-1185">Reference proteome</keyword>
<dbReference type="EMBL" id="VSRR010008865">
    <property type="protein sequence ID" value="MPC49416.1"/>
    <property type="molecule type" value="Genomic_DNA"/>
</dbReference>
<accession>A0A5B7FV44</accession>
<dbReference type="Proteomes" id="UP000324222">
    <property type="component" value="Unassembled WGS sequence"/>
</dbReference>
<dbReference type="AlphaFoldDB" id="A0A5B7FV44"/>
<reference evidence="2 3" key="1">
    <citation type="submission" date="2019-05" db="EMBL/GenBank/DDBJ databases">
        <title>Another draft genome of Portunus trituberculatus and its Hox gene families provides insights of decapod evolution.</title>
        <authorList>
            <person name="Jeong J.-H."/>
            <person name="Song I."/>
            <person name="Kim S."/>
            <person name="Choi T."/>
            <person name="Kim D."/>
            <person name="Ryu S."/>
            <person name="Kim W."/>
        </authorList>
    </citation>
    <scope>NUCLEOTIDE SEQUENCE [LARGE SCALE GENOMIC DNA]</scope>
    <source>
        <tissue evidence="2">Muscle</tissue>
    </source>
</reference>
<gene>
    <name evidence="2" type="ORF">E2C01_043215</name>
</gene>
<name>A0A5B7FV44_PORTR</name>
<sequence>MHVFLRSTNNTTSTKHSPLPPPLVNATPNTSQPPCKQCVVTIHSSIALVTRRELHFPFT</sequence>
<feature type="region of interest" description="Disordered" evidence="1">
    <location>
        <begin position="1"/>
        <end position="30"/>
    </location>
</feature>